<keyword evidence="6" id="KW-1185">Reference proteome</keyword>
<keyword evidence="1" id="KW-0560">Oxidoreductase</keyword>
<dbReference type="EMBL" id="NMVO01000012">
    <property type="protein sequence ID" value="OYO14542.1"/>
    <property type="molecule type" value="Genomic_DNA"/>
</dbReference>
<feature type="domain" description="Hemerythrin-like" evidence="4">
    <location>
        <begin position="364"/>
        <end position="513"/>
    </location>
</feature>
<dbReference type="GO" id="GO:0016705">
    <property type="term" value="F:oxidoreductase activity, acting on paired donors, with incorporation or reduction of molecular oxygen"/>
    <property type="evidence" value="ECO:0007669"/>
    <property type="project" value="InterPro"/>
</dbReference>
<dbReference type="PANTHER" id="PTHR43244">
    <property type="match status" value="1"/>
</dbReference>
<feature type="compositionally biased region" description="Basic and acidic residues" evidence="2">
    <location>
        <begin position="340"/>
        <end position="349"/>
    </location>
</feature>
<dbReference type="CDD" id="cd01097">
    <property type="entry name" value="Tetrahydromethanopterin_reductase"/>
    <property type="match status" value="1"/>
</dbReference>
<reference evidence="5 6" key="1">
    <citation type="submission" date="2017-07" db="EMBL/GenBank/DDBJ databases">
        <title>Draft whole genome sequences of clinical Proprionibacteriaceae strains.</title>
        <authorList>
            <person name="Bernier A.-M."/>
            <person name="Bernard K."/>
            <person name="Domingo M.-C."/>
        </authorList>
    </citation>
    <scope>NUCLEOTIDE SEQUENCE [LARGE SCALE GENOMIC DNA]</scope>
    <source>
        <strain evidence="5 6">NML 030167</strain>
    </source>
</reference>
<organism evidence="5 6">
    <name type="scientific">Enemella evansiae</name>
    <dbReference type="NCBI Taxonomy" id="2016499"/>
    <lineage>
        <taxon>Bacteria</taxon>
        <taxon>Bacillati</taxon>
        <taxon>Actinomycetota</taxon>
        <taxon>Actinomycetes</taxon>
        <taxon>Propionibacteriales</taxon>
        <taxon>Propionibacteriaceae</taxon>
        <taxon>Enemella</taxon>
    </lineage>
</organism>
<dbReference type="InterPro" id="IPR011251">
    <property type="entry name" value="Luciferase-like_dom"/>
</dbReference>
<evidence type="ECO:0000256" key="2">
    <source>
        <dbReference type="SAM" id="MobiDB-lite"/>
    </source>
</evidence>
<evidence type="ECO:0000313" key="6">
    <source>
        <dbReference type="Proteomes" id="UP000215896"/>
    </source>
</evidence>
<dbReference type="Proteomes" id="UP000215896">
    <property type="component" value="Unassembled WGS sequence"/>
</dbReference>
<dbReference type="Pfam" id="PF00296">
    <property type="entry name" value="Bac_luciferase"/>
    <property type="match status" value="1"/>
</dbReference>
<name>A0A255GGK0_9ACTN</name>
<dbReference type="PANTHER" id="PTHR43244:SF1">
    <property type="entry name" value="5,10-METHYLENETETRAHYDROMETHANOPTERIN REDUCTASE"/>
    <property type="match status" value="1"/>
</dbReference>
<comment type="caution">
    <text evidence="5">The sequence shown here is derived from an EMBL/GenBank/DDBJ whole genome shotgun (WGS) entry which is preliminary data.</text>
</comment>
<proteinExistence type="predicted"/>
<dbReference type="InterPro" id="IPR050564">
    <property type="entry name" value="F420-G6PD/mer"/>
</dbReference>
<evidence type="ECO:0000259" key="3">
    <source>
        <dbReference type="Pfam" id="PF00296"/>
    </source>
</evidence>
<dbReference type="CDD" id="cd12108">
    <property type="entry name" value="Hr-like"/>
    <property type="match status" value="1"/>
</dbReference>
<evidence type="ECO:0000313" key="5">
    <source>
        <dbReference type="EMBL" id="OYO14542.1"/>
    </source>
</evidence>
<dbReference type="SUPFAM" id="SSF51679">
    <property type="entry name" value="Bacterial luciferase-like"/>
    <property type="match status" value="1"/>
</dbReference>
<sequence>MVDYFQEIEFGIFPTPSADNVERLVGLAELADAVGIDLITIQDHPYQGKFVDTWTLLSVIGARTSQLRLSPNVASLPLRPPVMLGKAAATLDLLTAGRVELGLGAGAFWDAIEAAGGPRRTPGEAVDALAEAIEILRGMWRGESLRFDGEHYQVRGLHAGPVPAHEIPIWIGSYKPRMLRLTGRLADGWVPSMGYADPPALPELSSILDEAALKAGRSPGSIKRIYNVFGKFGRGGGFLQGTPADWAEQLAELALTTGMSTFVVGTDDPDTVRVVATEVAPAVRELVAAERANPTSRPESEAEQEKIASAQPTSTSTGKLRVTPTPDDGVRLSTTLPWDEATRPTRPAEDQSGFTDAQLAVPQHLIDMHDGLRAELAQVRDIVDQVRTGHLSVGQARSVINTMTMRQNNWTLGAFCESYCRIVTGHHTLEDRSIFPHLRHSEPDLAPVLDRLKEEHEVIHEVLDALDRALVGLVDVEGYGAKGRDALDRLGEQIDLLTDTLLSHLAYEERELLAPLARYGFQ</sequence>
<dbReference type="Gene3D" id="3.20.20.30">
    <property type="entry name" value="Luciferase-like domain"/>
    <property type="match status" value="1"/>
</dbReference>
<dbReference type="RefSeq" id="WP_094405309.1">
    <property type="nucleotide sequence ID" value="NZ_NMVO01000012.1"/>
</dbReference>
<accession>A0A255GGK0</accession>
<dbReference type="OrthoDB" id="3682986at2"/>
<protein>
    <submittedName>
        <fullName evidence="5">5,10-methylene tetrahydromethanopterin reductase</fullName>
    </submittedName>
</protein>
<evidence type="ECO:0000259" key="4">
    <source>
        <dbReference type="Pfam" id="PF01814"/>
    </source>
</evidence>
<dbReference type="Gene3D" id="1.20.120.520">
    <property type="entry name" value="nmb1532 protein domain like"/>
    <property type="match status" value="1"/>
</dbReference>
<feature type="region of interest" description="Disordered" evidence="2">
    <location>
        <begin position="288"/>
        <end position="353"/>
    </location>
</feature>
<dbReference type="AlphaFoldDB" id="A0A255GGK0"/>
<dbReference type="InterPro" id="IPR036661">
    <property type="entry name" value="Luciferase-like_sf"/>
</dbReference>
<dbReference type="Pfam" id="PF01814">
    <property type="entry name" value="Hemerythrin"/>
    <property type="match status" value="1"/>
</dbReference>
<evidence type="ECO:0000256" key="1">
    <source>
        <dbReference type="ARBA" id="ARBA00023002"/>
    </source>
</evidence>
<gene>
    <name evidence="5" type="ORF">CGZ94_08115</name>
</gene>
<feature type="domain" description="Luciferase-like" evidence="3">
    <location>
        <begin position="11"/>
        <end position="228"/>
    </location>
</feature>
<dbReference type="InterPro" id="IPR012312">
    <property type="entry name" value="Hemerythrin-like"/>
</dbReference>